<gene>
    <name evidence="2" type="ORF">IAA62_02775</name>
</gene>
<protein>
    <recommendedName>
        <fullName evidence="4">Lipoprotein</fullName>
    </recommendedName>
</protein>
<dbReference type="Proteomes" id="UP000886861">
    <property type="component" value="Unassembled WGS sequence"/>
</dbReference>
<sequence length="161" mass="18475">MTKSKSKTFIYFLLAVSLILCSMLALTACGEPYQMTYGTYNSYGIRTSNASGNTDLSFEEAREQGNIIRSTYEKIIFNEDGTVQFIDEDKNETDNATYTVDNNGYVTFEGEVIENDPIIPVVYEHFNNHGYFENNNFYLRAFYNDNPKSETLFIFTLNQAE</sequence>
<evidence type="ECO:0000313" key="2">
    <source>
        <dbReference type="EMBL" id="HIV01461.1"/>
    </source>
</evidence>
<keyword evidence="1" id="KW-0732">Signal</keyword>
<organism evidence="2 3">
    <name type="scientific">Candidatus Caccopulliclostridium gallistercoris</name>
    <dbReference type="NCBI Taxonomy" id="2840719"/>
    <lineage>
        <taxon>Bacteria</taxon>
        <taxon>Bacillati</taxon>
        <taxon>Bacillota</taxon>
        <taxon>Clostridia</taxon>
        <taxon>Candidatus Caccopulliclostridium</taxon>
    </lineage>
</organism>
<evidence type="ECO:0000256" key="1">
    <source>
        <dbReference type="SAM" id="SignalP"/>
    </source>
</evidence>
<dbReference type="EMBL" id="DVOJ01000010">
    <property type="protein sequence ID" value="HIV01461.1"/>
    <property type="molecule type" value="Genomic_DNA"/>
</dbReference>
<name>A0A9D1NEL6_9FIRM</name>
<evidence type="ECO:0000313" key="3">
    <source>
        <dbReference type="Proteomes" id="UP000886861"/>
    </source>
</evidence>
<dbReference type="PROSITE" id="PS51257">
    <property type="entry name" value="PROKAR_LIPOPROTEIN"/>
    <property type="match status" value="1"/>
</dbReference>
<feature type="chain" id="PRO_5039015792" description="Lipoprotein" evidence="1">
    <location>
        <begin position="28"/>
        <end position="161"/>
    </location>
</feature>
<reference evidence="2" key="2">
    <citation type="journal article" date="2021" name="PeerJ">
        <title>Extensive microbial diversity within the chicken gut microbiome revealed by metagenomics and culture.</title>
        <authorList>
            <person name="Gilroy R."/>
            <person name="Ravi A."/>
            <person name="Getino M."/>
            <person name="Pursley I."/>
            <person name="Horton D.L."/>
            <person name="Alikhan N.F."/>
            <person name="Baker D."/>
            <person name="Gharbi K."/>
            <person name="Hall N."/>
            <person name="Watson M."/>
            <person name="Adriaenssens E.M."/>
            <person name="Foster-Nyarko E."/>
            <person name="Jarju S."/>
            <person name="Secka A."/>
            <person name="Antonio M."/>
            <person name="Oren A."/>
            <person name="Chaudhuri R.R."/>
            <person name="La Ragione R."/>
            <person name="Hildebrand F."/>
            <person name="Pallen M.J."/>
        </authorList>
    </citation>
    <scope>NUCLEOTIDE SEQUENCE</scope>
    <source>
        <strain evidence="2">CHK186-9395</strain>
    </source>
</reference>
<comment type="caution">
    <text evidence="2">The sequence shown here is derived from an EMBL/GenBank/DDBJ whole genome shotgun (WGS) entry which is preliminary data.</text>
</comment>
<accession>A0A9D1NEL6</accession>
<reference evidence="2" key="1">
    <citation type="submission" date="2020-10" db="EMBL/GenBank/DDBJ databases">
        <authorList>
            <person name="Gilroy R."/>
        </authorList>
    </citation>
    <scope>NUCLEOTIDE SEQUENCE</scope>
    <source>
        <strain evidence="2">CHK186-9395</strain>
    </source>
</reference>
<dbReference type="AlphaFoldDB" id="A0A9D1NEL6"/>
<feature type="signal peptide" evidence="1">
    <location>
        <begin position="1"/>
        <end position="27"/>
    </location>
</feature>
<evidence type="ECO:0008006" key="4">
    <source>
        <dbReference type="Google" id="ProtNLM"/>
    </source>
</evidence>
<proteinExistence type="predicted"/>